<organism evidence="8 9">
    <name type="scientific">Limulus polyphemus</name>
    <name type="common">Atlantic horseshoe crab</name>
    <dbReference type="NCBI Taxonomy" id="6850"/>
    <lineage>
        <taxon>Eukaryota</taxon>
        <taxon>Metazoa</taxon>
        <taxon>Ecdysozoa</taxon>
        <taxon>Arthropoda</taxon>
        <taxon>Chelicerata</taxon>
        <taxon>Merostomata</taxon>
        <taxon>Xiphosura</taxon>
        <taxon>Limulidae</taxon>
        <taxon>Limulus</taxon>
    </lineage>
</organism>
<keyword evidence="5 6" id="KW-0472">Membrane</keyword>
<keyword evidence="3 6" id="KW-0812">Transmembrane</keyword>
<dbReference type="Proteomes" id="UP000694941">
    <property type="component" value="Unplaced"/>
</dbReference>
<keyword evidence="4 6" id="KW-1133">Transmembrane helix</keyword>
<comment type="subcellular location">
    <subcellularLocation>
        <location evidence="1">Membrane</location>
        <topology evidence="1">Multi-pass membrane protein</topology>
    </subcellularLocation>
</comment>
<dbReference type="InterPro" id="IPR050930">
    <property type="entry name" value="MFS_Vesicular_Transporter"/>
</dbReference>
<dbReference type="SUPFAM" id="SSF103473">
    <property type="entry name" value="MFS general substrate transporter"/>
    <property type="match status" value="1"/>
</dbReference>
<dbReference type="Gene3D" id="1.20.1250.20">
    <property type="entry name" value="MFS general substrate transporter like domains"/>
    <property type="match status" value="2"/>
</dbReference>
<feature type="transmembrane region" description="Helical" evidence="6">
    <location>
        <begin position="118"/>
        <end position="139"/>
    </location>
</feature>
<dbReference type="PANTHER" id="PTHR23506">
    <property type="entry name" value="GH10249P"/>
    <property type="match status" value="1"/>
</dbReference>
<dbReference type="GeneID" id="111089067"/>
<dbReference type="InterPro" id="IPR036259">
    <property type="entry name" value="MFS_trans_sf"/>
</dbReference>
<feature type="transmembrane region" description="Helical" evidence="6">
    <location>
        <begin position="145"/>
        <end position="167"/>
    </location>
</feature>
<evidence type="ECO:0000256" key="5">
    <source>
        <dbReference type="ARBA" id="ARBA00023136"/>
    </source>
</evidence>
<evidence type="ECO:0000313" key="8">
    <source>
        <dbReference type="Proteomes" id="UP000694941"/>
    </source>
</evidence>
<dbReference type="InterPro" id="IPR020846">
    <property type="entry name" value="MFS_dom"/>
</dbReference>
<reference evidence="9" key="1">
    <citation type="submission" date="2025-08" db="UniProtKB">
        <authorList>
            <consortium name="RefSeq"/>
        </authorList>
    </citation>
    <scope>IDENTIFICATION</scope>
    <source>
        <tissue evidence="9">Muscle</tissue>
    </source>
</reference>
<evidence type="ECO:0000256" key="1">
    <source>
        <dbReference type="ARBA" id="ARBA00004141"/>
    </source>
</evidence>
<dbReference type="PANTHER" id="PTHR23506:SF26">
    <property type="entry name" value="MFS-TYPE TRANSPORTER SLC18B1"/>
    <property type="match status" value="1"/>
</dbReference>
<evidence type="ECO:0000256" key="2">
    <source>
        <dbReference type="ARBA" id="ARBA00022448"/>
    </source>
</evidence>
<feature type="domain" description="Major facilitator superfamily (MFS) profile" evidence="7">
    <location>
        <begin position="52"/>
        <end position="448"/>
    </location>
</feature>
<evidence type="ECO:0000256" key="4">
    <source>
        <dbReference type="ARBA" id="ARBA00022989"/>
    </source>
</evidence>
<evidence type="ECO:0000256" key="6">
    <source>
        <dbReference type="SAM" id="Phobius"/>
    </source>
</evidence>
<protein>
    <submittedName>
        <fullName evidence="9">MFS-type transporter SLC18B1-like</fullName>
    </submittedName>
</protein>
<sequence>MGVQYNNSPKCQLTYTNLSCPDGPVVSFSPTHTTKIAEELPRTRFSRLQWVLLILLGLSNFCVGAIFAVQAPFFPQEAEKKGATPAEYGLVFGIYQLTVLLASPVFGQLNRHVSPSFMLNSGLFVLGTSTILFGILDGAPNGRPFIAAAFAIRITEGLGCAATRTATNTIIAKNFPTSVATAFAILETFLGAGVMVSPTLGGLLYELGGFKLPFVAFGCLLLLIEVTLYFFLPDSEGGSVPRVKNFWKLYASPEIILDGLTIVTSFIFVGYIQATLEPHLRQFNLTPVAVGGVIVSSGTVYAITAPVWGYMCDRLSDAKPLTLVASLIVCLSISFMGPLPVFQSGTQLWLIVLAQVLLGLGNGCKCVAPFGSALKNALRRGYPDDLSTYGMVSALYTSSEALGAFIGPSIGGYILGSVGFRKGTTIMLVQELMFVGLLLIFIIFKKVRKDKVTRCPENKPLL</sequence>
<evidence type="ECO:0000256" key="3">
    <source>
        <dbReference type="ARBA" id="ARBA00022692"/>
    </source>
</evidence>
<feature type="transmembrane region" description="Helical" evidence="6">
    <location>
        <begin position="389"/>
        <end position="414"/>
    </location>
</feature>
<gene>
    <name evidence="9" type="primary">LOC111089067</name>
</gene>
<feature type="transmembrane region" description="Helical" evidence="6">
    <location>
        <begin position="321"/>
        <end position="342"/>
    </location>
</feature>
<feature type="transmembrane region" description="Helical" evidence="6">
    <location>
        <begin position="50"/>
        <end position="68"/>
    </location>
</feature>
<dbReference type="PROSITE" id="PS50850">
    <property type="entry name" value="MFS"/>
    <property type="match status" value="1"/>
</dbReference>
<dbReference type="RefSeq" id="XP_022256522.1">
    <property type="nucleotide sequence ID" value="XM_022400814.1"/>
</dbReference>
<feature type="transmembrane region" description="Helical" evidence="6">
    <location>
        <begin position="212"/>
        <end position="232"/>
    </location>
</feature>
<feature type="transmembrane region" description="Helical" evidence="6">
    <location>
        <begin position="179"/>
        <end position="200"/>
    </location>
</feature>
<keyword evidence="2" id="KW-0813">Transport</keyword>
<evidence type="ECO:0000313" key="9">
    <source>
        <dbReference type="RefSeq" id="XP_022256522.1"/>
    </source>
</evidence>
<feature type="transmembrane region" description="Helical" evidence="6">
    <location>
        <begin position="348"/>
        <end position="368"/>
    </location>
</feature>
<keyword evidence="8" id="KW-1185">Reference proteome</keyword>
<proteinExistence type="predicted"/>
<feature type="transmembrane region" description="Helical" evidence="6">
    <location>
        <begin position="88"/>
        <end position="106"/>
    </location>
</feature>
<name>A0ABM1TKW6_LIMPO</name>
<feature type="transmembrane region" description="Helical" evidence="6">
    <location>
        <begin position="255"/>
        <end position="276"/>
    </location>
</feature>
<dbReference type="Pfam" id="PF07690">
    <property type="entry name" value="MFS_1"/>
    <property type="match status" value="1"/>
</dbReference>
<evidence type="ECO:0000259" key="7">
    <source>
        <dbReference type="PROSITE" id="PS50850"/>
    </source>
</evidence>
<accession>A0ABM1TKW6</accession>
<dbReference type="InterPro" id="IPR011701">
    <property type="entry name" value="MFS"/>
</dbReference>
<feature type="transmembrane region" description="Helical" evidence="6">
    <location>
        <begin position="426"/>
        <end position="444"/>
    </location>
</feature>
<feature type="transmembrane region" description="Helical" evidence="6">
    <location>
        <begin position="288"/>
        <end position="309"/>
    </location>
</feature>